<organism evidence="12 13">
    <name type="scientific">Defluviitoga tunisiensis</name>
    <dbReference type="NCBI Taxonomy" id="1006576"/>
    <lineage>
        <taxon>Bacteria</taxon>
        <taxon>Thermotogati</taxon>
        <taxon>Thermotogota</taxon>
        <taxon>Thermotogae</taxon>
        <taxon>Petrotogales</taxon>
        <taxon>Petrotogaceae</taxon>
        <taxon>Defluviitoga</taxon>
    </lineage>
</organism>
<keyword evidence="6 10" id="KW-0460">Magnesium</keyword>
<dbReference type="GO" id="GO:0035870">
    <property type="term" value="F:dITP diphosphatase activity"/>
    <property type="evidence" value="ECO:0007669"/>
    <property type="project" value="UniProtKB-UniRule"/>
</dbReference>
<dbReference type="GO" id="GO:0005829">
    <property type="term" value="C:cytosol"/>
    <property type="evidence" value="ECO:0007669"/>
    <property type="project" value="TreeGrafter"/>
</dbReference>
<reference evidence="13" key="1">
    <citation type="submission" date="2014-11" db="EMBL/GenBank/DDBJ databases">
        <authorList>
            <person name="Wibberg D."/>
        </authorList>
    </citation>
    <scope>NUCLEOTIDE SEQUENCE [LARGE SCALE GENOMIC DNA]</scope>
    <source>
        <strain evidence="13">L3</strain>
    </source>
</reference>
<evidence type="ECO:0000256" key="8">
    <source>
        <dbReference type="ARBA" id="ARBA00051875"/>
    </source>
</evidence>
<dbReference type="STRING" id="1006576.DTL3_1368"/>
<dbReference type="NCBIfam" id="TIGR00042">
    <property type="entry name" value="RdgB/HAM1 family non-canonical purine NTP pyrophosphatase"/>
    <property type="match status" value="1"/>
</dbReference>
<accession>A0A0C7NS41</accession>
<feature type="binding site" evidence="10">
    <location>
        <begin position="157"/>
        <end position="160"/>
    </location>
    <ligand>
        <name>substrate</name>
    </ligand>
</feature>
<dbReference type="PANTHER" id="PTHR11067">
    <property type="entry name" value="INOSINE TRIPHOSPHATE PYROPHOSPHATASE/HAM1 PROTEIN"/>
    <property type="match status" value="1"/>
</dbReference>
<dbReference type="GO" id="GO:0017111">
    <property type="term" value="F:ribonucleoside triphosphate phosphatase activity"/>
    <property type="evidence" value="ECO:0007669"/>
    <property type="project" value="InterPro"/>
</dbReference>
<proteinExistence type="inferred from homology"/>
<evidence type="ECO:0000256" key="9">
    <source>
        <dbReference type="ARBA" id="ARBA00052017"/>
    </source>
</evidence>
<feature type="binding site" evidence="10">
    <location>
        <position position="77"/>
    </location>
    <ligand>
        <name>substrate</name>
    </ligand>
</feature>
<dbReference type="OrthoDB" id="9807456at2"/>
<keyword evidence="5 10" id="KW-0378">Hydrolase</keyword>
<dbReference type="GO" id="GO:0009146">
    <property type="term" value="P:purine nucleoside triphosphate catabolic process"/>
    <property type="evidence" value="ECO:0007669"/>
    <property type="project" value="UniProtKB-UniRule"/>
</dbReference>
<evidence type="ECO:0000256" key="11">
    <source>
        <dbReference type="RuleBase" id="RU003781"/>
    </source>
</evidence>
<dbReference type="HAMAP" id="MF_01405">
    <property type="entry name" value="Non_canon_purine_NTPase"/>
    <property type="match status" value="1"/>
</dbReference>
<dbReference type="InterPro" id="IPR002637">
    <property type="entry name" value="RdgB/HAM1"/>
</dbReference>
<evidence type="ECO:0000256" key="7">
    <source>
        <dbReference type="ARBA" id="ARBA00023080"/>
    </source>
</evidence>
<comment type="similarity">
    <text evidence="1 10 11">Belongs to the HAM1 NTPase family.</text>
</comment>
<dbReference type="GO" id="GO:0036220">
    <property type="term" value="F:ITP diphosphatase activity"/>
    <property type="evidence" value="ECO:0007669"/>
    <property type="project" value="UniProtKB-UniRule"/>
</dbReference>
<feature type="binding site" evidence="10">
    <location>
        <position position="76"/>
    </location>
    <ligand>
        <name>Mg(2+)</name>
        <dbReference type="ChEBI" id="CHEBI:18420"/>
    </ligand>
</feature>
<dbReference type="RefSeq" id="WP_052670421.1">
    <property type="nucleotide sequence ID" value="NZ_LN824141.1"/>
</dbReference>
<evidence type="ECO:0000256" key="6">
    <source>
        <dbReference type="ARBA" id="ARBA00022842"/>
    </source>
</evidence>
<evidence type="ECO:0000256" key="4">
    <source>
        <dbReference type="ARBA" id="ARBA00022741"/>
    </source>
</evidence>
<comment type="cofactor">
    <cofactor evidence="10">
        <name>Mg(2+)</name>
        <dbReference type="ChEBI" id="CHEBI:18420"/>
    </cofactor>
    <text evidence="10">Binds 1 Mg(2+) ion per subunit.</text>
</comment>
<comment type="subunit">
    <text evidence="2 10">Homodimer.</text>
</comment>
<dbReference type="PANTHER" id="PTHR11067:SF9">
    <property type="entry name" value="INOSINE TRIPHOSPHATE PYROPHOSPHATASE"/>
    <property type="match status" value="1"/>
</dbReference>
<comment type="catalytic activity">
    <reaction evidence="10">
        <text>ITP + H2O = IMP + diphosphate + H(+)</text>
        <dbReference type="Rhea" id="RHEA:29399"/>
        <dbReference type="ChEBI" id="CHEBI:15377"/>
        <dbReference type="ChEBI" id="CHEBI:15378"/>
        <dbReference type="ChEBI" id="CHEBI:33019"/>
        <dbReference type="ChEBI" id="CHEBI:58053"/>
        <dbReference type="ChEBI" id="CHEBI:61402"/>
        <dbReference type="EC" id="3.6.1.66"/>
    </reaction>
</comment>
<protein>
    <recommendedName>
        <fullName evidence="10">dITP/XTP pyrophosphatase</fullName>
        <ecNumber evidence="10">3.6.1.66</ecNumber>
    </recommendedName>
    <alternativeName>
        <fullName evidence="10">Non-canonical purine NTP pyrophosphatase</fullName>
    </alternativeName>
    <alternativeName>
        <fullName evidence="10">Non-standard purine NTP pyrophosphatase</fullName>
    </alternativeName>
    <alternativeName>
        <fullName evidence="10">Nucleoside-triphosphate diphosphatase</fullName>
    </alternativeName>
    <alternativeName>
        <fullName evidence="10">Nucleoside-triphosphate pyrophosphatase</fullName>
        <shortName evidence="10">NTPase</shortName>
    </alternativeName>
</protein>
<feature type="binding site" evidence="10">
    <location>
        <begin position="185"/>
        <end position="186"/>
    </location>
    <ligand>
        <name>substrate</name>
    </ligand>
</feature>
<dbReference type="Proteomes" id="UP000032809">
    <property type="component" value="Chromosome I"/>
</dbReference>
<evidence type="ECO:0000256" key="2">
    <source>
        <dbReference type="ARBA" id="ARBA00011738"/>
    </source>
</evidence>
<feature type="binding site" evidence="10">
    <location>
        <position position="47"/>
    </location>
    <ligand>
        <name>Mg(2+)</name>
        <dbReference type="ChEBI" id="CHEBI:18420"/>
    </ligand>
</feature>
<evidence type="ECO:0000256" key="3">
    <source>
        <dbReference type="ARBA" id="ARBA00022723"/>
    </source>
</evidence>
<evidence type="ECO:0000256" key="5">
    <source>
        <dbReference type="ARBA" id="ARBA00022801"/>
    </source>
</evidence>
<dbReference type="HOGENOM" id="CLU_082080_0_2_0"/>
<comment type="catalytic activity">
    <reaction evidence="8 10">
        <text>dITP + H2O = dIMP + diphosphate + H(+)</text>
        <dbReference type="Rhea" id="RHEA:28342"/>
        <dbReference type="ChEBI" id="CHEBI:15377"/>
        <dbReference type="ChEBI" id="CHEBI:15378"/>
        <dbReference type="ChEBI" id="CHEBI:33019"/>
        <dbReference type="ChEBI" id="CHEBI:61194"/>
        <dbReference type="ChEBI" id="CHEBI:61382"/>
        <dbReference type="EC" id="3.6.1.66"/>
    </reaction>
</comment>
<comment type="function">
    <text evidence="10">Pyrophosphatase that catalyzes the hydrolysis of nucleoside triphosphates to their monophosphate derivatives, with a high preference for the non-canonical purine nucleotides XTP (xanthosine triphosphate), dITP (deoxyinosine triphosphate) and ITP. Seems to function as a house-cleaning enzyme that removes non-canonical purine nucleotides from the nucleotide pool, thus preventing their incorporation into DNA/RNA and avoiding chromosomal lesions.</text>
</comment>
<evidence type="ECO:0000313" key="13">
    <source>
        <dbReference type="Proteomes" id="UP000032809"/>
    </source>
</evidence>
<dbReference type="Pfam" id="PF01725">
    <property type="entry name" value="Ham1p_like"/>
    <property type="match status" value="1"/>
</dbReference>
<dbReference type="PATRIC" id="fig|1006576.9.peg.1365"/>
<feature type="binding site" evidence="10">
    <location>
        <begin position="8"/>
        <end position="13"/>
    </location>
    <ligand>
        <name>substrate</name>
    </ligand>
</feature>
<keyword evidence="7 10" id="KW-0546">Nucleotide metabolism</keyword>
<keyword evidence="3 10" id="KW-0479">Metal-binding</keyword>
<keyword evidence="13" id="KW-1185">Reference proteome</keyword>
<feature type="binding site" evidence="10">
    <location>
        <position position="180"/>
    </location>
    <ligand>
        <name>substrate</name>
    </ligand>
</feature>
<dbReference type="KEGG" id="dtn:DTL3_1368"/>
<sequence>MIDIYLGTSNKEKIKEVDKILEKLNIKHKVKLRSIFDKIESKSIYIEENGETFLENSVIKAWKYGKVINKCVITDDSGLNIVALDNFPGVHSSRFMSNSPYEVRMKAILAMMKDLEDRRAYFACAATYYDIENNILVSIEERVYGTIAYEIRGSNGFGYDPFFIPDGYNQTFGELPPEVKNEISHRAKAFSRLFNHLLESSLI</sequence>
<feature type="active site" description="Proton acceptor" evidence="10">
    <location>
        <position position="76"/>
    </location>
</feature>
<gene>
    <name evidence="12" type="ORF">DTL3_1368</name>
</gene>
<dbReference type="EC" id="3.6.1.66" evidence="10"/>
<dbReference type="GO" id="GO:0046872">
    <property type="term" value="F:metal ion binding"/>
    <property type="evidence" value="ECO:0007669"/>
    <property type="project" value="UniProtKB-KW"/>
</dbReference>
<dbReference type="InterPro" id="IPR020922">
    <property type="entry name" value="dITP/XTP_pyrophosphatase"/>
</dbReference>
<dbReference type="InterPro" id="IPR029001">
    <property type="entry name" value="ITPase-like_fam"/>
</dbReference>
<evidence type="ECO:0000313" key="12">
    <source>
        <dbReference type="EMBL" id="CEP78662.1"/>
    </source>
</evidence>
<dbReference type="SUPFAM" id="SSF52972">
    <property type="entry name" value="ITPase-like"/>
    <property type="match status" value="1"/>
</dbReference>
<evidence type="ECO:0000256" key="10">
    <source>
        <dbReference type="HAMAP-Rule" id="MF_01405"/>
    </source>
</evidence>
<dbReference type="GO" id="GO:0009117">
    <property type="term" value="P:nucleotide metabolic process"/>
    <property type="evidence" value="ECO:0007669"/>
    <property type="project" value="UniProtKB-KW"/>
</dbReference>
<evidence type="ECO:0000256" key="1">
    <source>
        <dbReference type="ARBA" id="ARBA00008023"/>
    </source>
</evidence>
<keyword evidence="4 10" id="KW-0547">Nucleotide-binding</keyword>
<comment type="catalytic activity">
    <reaction evidence="9 10">
        <text>XTP + H2O = XMP + diphosphate + H(+)</text>
        <dbReference type="Rhea" id="RHEA:28610"/>
        <dbReference type="ChEBI" id="CHEBI:15377"/>
        <dbReference type="ChEBI" id="CHEBI:15378"/>
        <dbReference type="ChEBI" id="CHEBI:33019"/>
        <dbReference type="ChEBI" id="CHEBI:57464"/>
        <dbReference type="ChEBI" id="CHEBI:61314"/>
        <dbReference type="EC" id="3.6.1.66"/>
    </reaction>
</comment>
<dbReference type="Gene3D" id="3.90.950.10">
    <property type="match status" value="1"/>
</dbReference>
<dbReference type="CDD" id="cd00515">
    <property type="entry name" value="HAM1"/>
    <property type="match status" value="1"/>
</dbReference>
<name>A0A0C7NS41_DEFTU</name>
<dbReference type="AlphaFoldDB" id="A0A0C7NS41"/>
<dbReference type="GO" id="GO:0036222">
    <property type="term" value="F:XTP diphosphatase activity"/>
    <property type="evidence" value="ECO:0007669"/>
    <property type="project" value="UniProtKB-UniRule"/>
</dbReference>
<dbReference type="FunFam" id="3.90.950.10:FF:000001">
    <property type="entry name" value="dITP/XTP pyrophosphatase"/>
    <property type="match status" value="1"/>
</dbReference>
<dbReference type="GO" id="GO:0000166">
    <property type="term" value="F:nucleotide binding"/>
    <property type="evidence" value="ECO:0007669"/>
    <property type="project" value="UniProtKB-KW"/>
</dbReference>
<dbReference type="EMBL" id="LN824141">
    <property type="protein sequence ID" value="CEP78662.1"/>
    <property type="molecule type" value="Genomic_DNA"/>
</dbReference>